<comment type="similarity">
    <text evidence="4">Belongs to the class-III pyridoxal-phosphate-dependent aminotransferase family. ArgD subfamily.</text>
</comment>
<organism evidence="5 6">
    <name type="scientific">Phaeovibrio sulfidiphilus</name>
    <dbReference type="NCBI Taxonomy" id="1220600"/>
    <lineage>
        <taxon>Bacteria</taxon>
        <taxon>Pseudomonadati</taxon>
        <taxon>Pseudomonadota</taxon>
        <taxon>Alphaproteobacteria</taxon>
        <taxon>Rhodospirillales</taxon>
        <taxon>Rhodospirillaceae</taxon>
        <taxon>Phaeovibrio</taxon>
    </lineage>
</organism>
<dbReference type="Proteomes" id="UP000631034">
    <property type="component" value="Unassembled WGS sequence"/>
</dbReference>
<name>A0A8J7CQ68_9PROT</name>
<dbReference type="GO" id="GO:0030170">
    <property type="term" value="F:pyridoxal phosphate binding"/>
    <property type="evidence" value="ECO:0007669"/>
    <property type="project" value="InterPro"/>
</dbReference>
<dbReference type="AlphaFoldDB" id="A0A8J7CQ68"/>
<dbReference type="EC" id="2.6.1.11" evidence="4"/>
<evidence type="ECO:0000256" key="2">
    <source>
        <dbReference type="ARBA" id="ARBA00022679"/>
    </source>
</evidence>
<evidence type="ECO:0000313" key="5">
    <source>
        <dbReference type="EMBL" id="MBE1236525.1"/>
    </source>
</evidence>
<gene>
    <name evidence="4" type="primary">argD</name>
    <name evidence="5" type="ORF">IHV25_02515</name>
</gene>
<dbReference type="NCBIfam" id="NF002325">
    <property type="entry name" value="PRK01278.1"/>
    <property type="match status" value="1"/>
</dbReference>
<comment type="miscellaneous">
    <text evidence="4">May also have succinyldiaminopimelate aminotransferase activity, thus carrying out the corresponding step in lysine biosynthesis.</text>
</comment>
<evidence type="ECO:0000256" key="3">
    <source>
        <dbReference type="ARBA" id="ARBA00022898"/>
    </source>
</evidence>
<evidence type="ECO:0000256" key="4">
    <source>
        <dbReference type="HAMAP-Rule" id="MF_01107"/>
    </source>
</evidence>
<dbReference type="Gene3D" id="3.90.1150.10">
    <property type="entry name" value="Aspartate Aminotransferase, domain 1"/>
    <property type="match status" value="1"/>
</dbReference>
<dbReference type="GO" id="GO:0005737">
    <property type="term" value="C:cytoplasm"/>
    <property type="evidence" value="ECO:0007669"/>
    <property type="project" value="UniProtKB-SubCell"/>
</dbReference>
<dbReference type="InterPro" id="IPR015422">
    <property type="entry name" value="PyrdxlP-dep_Trfase_small"/>
</dbReference>
<keyword evidence="6" id="KW-1185">Reference proteome</keyword>
<dbReference type="Gene3D" id="3.40.640.10">
    <property type="entry name" value="Type I PLP-dependent aspartate aminotransferase-like (Major domain)"/>
    <property type="match status" value="1"/>
</dbReference>
<dbReference type="PANTHER" id="PTHR11986:SF113">
    <property type="entry name" value="SUCCINYLORNITHINE TRANSAMINASE"/>
    <property type="match status" value="1"/>
</dbReference>
<feature type="binding site" evidence="4">
    <location>
        <begin position="98"/>
        <end position="99"/>
    </location>
    <ligand>
        <name>pyridoxal 5'-phosphate</name>
        <dbReference type="ChEBI" id="CHEBI:597326"/>
    </ligand>
</feature>
<dbReference type="PANTHER" id="PTHR11986">
    <property type="entry name" value="AMINOTRANSFERASE CLASS III"/>
    <property type="match status" value="1"/>
</dbReference>
<keyword evidence="4" id="KW-0055">Arginine biosynthesis</keyword>
<feature type="binding site" evidence="4">
    <location>
        <position position="275"/>
    </location>
    <ligand>
        <name>pyridoxal 5'-phosphate</name>
        <dbReference type="ChEBI" id="CHEBI:597326"/>
    </ligand>
</feature>
<proteinExistence type="inferred from homology"/>
<dbReference type="InterPro" id="IPR015424">
    <property type="entry name" value="PyrdxlP-dep_Trfase"/>
</dbReference>
<keyword evidence="3 4" id="KW-0663">Pyridoxal phosphate</keyword>
<sequence>MSTDQALMPSYSRLDLSFERGEGAWLFASDGRRFLDFATGIAVVGLGHSHPRIVQALKDQAEKLWHCSNLYRIPGQERLAEQLCAASFADCVIFVNSGAEANEAALKLARRYQYLKHGGPKRWRVIAAKNAFHGRTMATLAAGGQERHLEGFQPATEGFDHVPYGDLEAARAAVTPETGAIIVEPIQGEGGLTPAPEGYLKGLRELADREGLLLIFDEVQTGMGRTGRLFAHEHDGVTPHILSTAKGIGNGFPLGACLATREVGAAFTPGSHGSTYGGNPLAMAVGSAVIEELTSDGFLENVRHSSEILREGVERLIADRPNGAIEGVRGRGLMLGLVCRTPNTDVLTALRNAGLLTVQAGGNVVRLLPPLTIGRLEIDAALEMIGTALDSLEGETP</sequence>
<dbReference type="InterPro" id="IPR005814">
    <property type="entry name" value="Aminotrans_3"/>
</dbReference>
<dbReference type="GO" id="GO:0006526">
    <property type="term" value="P:L-arginine biosynthetic process"/>
    <property type="evidence" value="ECO:0007669"/>
    <property type="project" value="UniProtKB-UniRule"/>
</dbReference>
<dbReference type="InterPro" id="IPR050103">
    <property type="entry name" value="Class-III_PLP-dep_AT"/>
</dbReference>
<dbReference type="PIRSF" id="PIRSF000521">
    <property type="entry name" value="Transaminase_4ab_Lys_Orn"/>
    <property type="match status" value="1"/>
</dbReference>
<dbReference type="HAMAP" id="MF_01107">
    <property type="entry name" value="ArgD_aminotrans_3"/>
    <property type="match status" value="1"/>
</dbReference>
<dbReference type="InterPro" id="IPR015421">
    <property type="entry name" value="PyrdxlP-dep_Trfase_major"/>
</dbReference>
<evidence type="ECO:0000256" key="1">
    <source>
        <dbReference type="ARBA" id="ARBA00022576"/>
    </source>
</evidence>
<accession>A0A8J7CQ68</accession>
<keyword evidence="4" id="KW-0028">Amino-acid biosynthesis</keyword>
<dbReference type="FunFam" id="3.40.640.10:FF:000004">
    <property type="entry name" value="Acetylornithine aminotransferase"/>
    <property type="match status" value="1"/>
</dbReference>
<protein>
    <recommendedName>
        <fullName evidence="4">Acetylornithine aminotransferase</fullName>
        <shortName evidence="4">ACOAT</shortName>
        <ecNumber evidence="4">2.6.1.11</ecNumber>
    </recommendedName>
</protein>
<comment type="cofactor">
    <cofactor evidence="4">
        <name>pyridoxal 5'-phosphate</name>
        <dbReference type="ChEBI" id="CHEBI:597326"/>
    </cofactor>
    <text evidence="4">Binds 1 pyridoxal phosphate per subunit.</text>
</comment>
<dbReference type="EMBL" id="JACZHT010000001">
    <property type="protein sequence ID" value="MBE1236525.1"/>
    <property type="molecule type" value="Genomic_DNA"/>
</dbReference>
<dbReference type="PROSITE" id="PS00600">
    <property type="entry name" value="AA_TRANSFER_CLASS_3"/>
    <property type="match status" value="1"/>
</dbReference>
<comment type="pathway">
    <text evidence="4">Amino-acid biosynthesis; L-arginine biosynthesis; N(2)-acetyl-L-ornithine from L-glutamate: step 4/4.</text>
</comment>
<feature type="binding site" evidence="4">
    <location>
        <position position="132"/>
    </location>
    <ligand>
        <name>pyridoxal 5'-phosphate</name>
        <dbReference type="ChEBI" id="CHEBI:597326"/>
    </ligand>
</feature>
<feature type="binding site" evidence="4">
    <location>
        <begin position="217"/>
        <end position="220"/>
    </location>
    <ligand>
        <name>pyridoxal 5'-phosphate</name>
        <dbReference type="ChEBI" id="CHEBI:597326"/>
    </ligand>
</feature>
<keyword evidence="1 4" id="KW-0032">Aminotransferase</keyword>
<dbReference type="GO" id="GO:0042802">
    <property type="term" value="F:identical protein binding"/>
    <property type="evidence" value="ECO:0007669"/>
    <property type="project" value="TreeGrafter"/>
</dbReference>
<comment type="subunit">
    <text evidence="4">Homodimer.</text>
</comment>
<dbReference type="GO" id="GO:0003992">
    <property type="term" value="F:N2-acetyl-L-ornithine:2-oxoglutarate 5-aminotransferase activity"/>
    <property type="evidence" value="ECO:0007669"/>
    <property type="project" value="UniProtKB-UniRule"/>
</dbReference>
<comment type="subcellular location">
    <subcellularLocation>
        <location evidence="4">Cytoplasm</location>
    </subcellularLocation>
</comment>
<comment type="caution">
    <text evidence="5">The sequence shown here is derived from an EMBL/GenBank/DDBJ whole genome shotgun (WGS) entry which is preliminary data.</text>
</comment>
<dbReference type="UniPathway" id="UPA00068">
    <property type="reaction ID" value="UER00109"/>
</dbReference>
<keyword evidence="2 4" id="KW-0808">Transferase</keyword>
<dbReference type="SUPFAM" id="SSF53383">
    <property type="entry name" value="PLP-dependent transferases"/>
    <property type="match status" value="1"/>
</dbReference>
<dbReference type="NCBIfam" id="TIGR00707">
    <property type="entry name" value="argD"/>
    <property type="match status" value="1"/>
</dbReference>
<dbReference type="RefSeq" id="WP_192533379.1">
    <property type="nucleotide sequence ID" value="NZ_JACZHT010000001.1"/>
</dbReference>
<feature type="binding site" evidence="4">
    <location>
        <position position="135"/>
    </location>
    <ligand>
        <name>N(2)-acetyl-L-ornithine</name>
        <dbReference type="ChEBI" id="CHEBI:57805"/>
    </ligand>
</feature>
<keyword evidence="4" id="KW-0963">Cytoplasm</keyword>
<evidence type="ECO:0000313" key="6">
    <source>
        <dbReference type="Proteomes" id="UP000631034"/>
    </source>
</evidence>
<dbReference type="InterPro" id="IPR004636">
    <property type="entry name" value="AcOrn/SuccOrn_fam"/>
</dbReference>
<dbReference type="InterPro" id="IPR049704">
    <property type="entry name" value="Aminotrans_3_PPA_site"/>
</dbReference>
<reference evidence="5" key="1">
    <citation type="submission" date="2020-10" db="EMBL/GenBank/DDBJ databases">
        <title>Genome sequence of the unusual species of purple photosynthetic bacteria, Phaeovibrio sulfidiphilus DSM 23193, type strain.</title>
        <authorList>
            <person name="Kyndt J.A."/>
            <person name="Meyer T.E."/>
        </authorList>
    </citation>
    <scope>NUCLEOTIDE SEQUENCE</scope>
    <source>
        <strain evidence="5">DSM 23193</strain>
    </source>
</reference>
<comment type="catalytic activity">
    <reaction evidence="4">
        <text>N(2)-acetyl-L-ornithine + 2-oxoglutarate = N-acetyl-L-glutamate 5-semialdehyde + L-glutamate</text>
        <dbReference type="Rhea" id="RHEA:18049"/>
        <dbReference type="ChEBI" id="CHEBI:16810"/>
        <dbReference type="ChEBI" id="CHEBI:29123"/>
        <dbReference type="ChEBI" id="CHEBI:29985"/>
        <dbReference type="ChEBI" id="CHEBI:57805"/>
        <dbReference type="EC" id="2.6.1.11"/>
    </reaction>
</comment>
<feature type="modified residue" description="N6-(pyridoxal phosphate)lysine" evidence="4">
    <location>
        <position position="246"/>
    </location>
</feature>
<dbReference type="CDD" id="cd00610">
    <property type="entry name" value="OAT_like"/>
    <property type="match status" value="1"/>
</dbReference>
<feature type="binding site" evidence="4">
    <location>
        <position position="274"/>
    </location>
    <ligand>
        <name>N(2)-acetyl-L-ornithine</name>
        <dbReference type="ChEBI" id="CHEBI:57805"/>
    </ligand>
</feature>
<dbReference type="Pfam" id="PF00202">
    <property type="entry name" value="Aminotran_3"/>
    <property type="match status" value="1"/>
</dbReference>